<feature type="binding site" evidence="18">
    <location>
        <position position="432"/>
    </location>
    <ligand>
        <name>Mg(2+)</name>
        <dbReference type="ChEBI" id="CHEBI:18420"/>
    </ligand>
</feature>
<feature type="domain" description="P-type ATPase N-terminal" evidence="21">
    <location>
        <begin position="69"/>
        <end position="121"/>
    </location>
</feature>
<evidence type="ECO:0000256" key="15">
    <source>
        <dbReference type="ARBA" id="ARBA00050913"/>
    </source>
</evidence>
<evidence type="ECO:0000313" key="24">
    <source>
        <dbReference type="Proteomes" id="UP000472277"/>
    </source>
</evidence>
<feature type="transmembrane region" description="Helical" evidence="19">
    <location>
        <begin position="1160"/>
        <end position="1178"/>
    </location>
</feature>
<evidence type="ECO:0000259" key="21">
    <source>
        <dbReference type="Pfam" id="PF16209"/>
    </source>
</evidence>
<feature type="transmembrane region" description="Helical" evidence="19">
    <location>
        <begin position="1230"/>
        <end position="1249"/>
    </location>
</feature>
<dbReference type="InterPro" id="IPR023214">
    <property type="entry name" value="HAD_sf"/>
</dbReference>
<feature type="transmembrane region" description="Helical" evidence="19">
    <location>
        <begin position="1122"/>
        <end position="1148"/>
    </location>
</feature>
<feature type="region of interest" description="Disordered" evidence="20">
    <location>
        <begin position="22"/>
        <end position="41"/>
    </location>
</feature>
<feature type="binding site" evidence="17">
    <location>
        <position position="866"/>
    </location>
    <ligand>
        <name>ATP</name>
        <dbReference type="ChEBI" id="CHEBI:30616"/>
    </ligand>
</feature>
<feature type="binding site" evidence="17">
    <location>
        <position position="432"/>
    </location>
    <ligand>
        <name>ATP</name>
        <dbReference type="ChEBI" id="CHEBI:30616"/>
    </ligand>
</feature>
<evidence type="ECO:0000256" key="20">
    <source>
        <dbReference type="SAM" id="MobiDB-lite"/>
    </source>
</evidence>
<feature type="transmembrane region" description="Helical" evidence="19">
    <location>
        <begin position="122"/>
        <end position="138"/>
    </location>
</feature>
<feature type="binding site" evidence="17">
    <location>
        <position position="431"/>
    </location>
    <ligand>
        <name>ATP</name>
        <dbReference type="ChEBI" id="CHEBI:30616"/>
    </ligand>
</feature>
<evidence type="ECO:0000256" key="7">
    <source>
        <dbReference type="ARBA" id="ARBA00022741"/>
    </source>
</evidence>
<comment type="cofactor">
    <cofactor evidence="1 18">
        <name>Mg(2+)</name>
        <dbReference type="ChEBI" id="CHEBI:18420"/>
    </cofactor>
</comment>
<dbReference type="InterPro" id="IPR023298">
    <property type="entry name" value="ATPase_P-typ_TM_dom_sf"/>
</dbReference>
<evidence type="ECO:0000256" key="8">
    <source>
        <dbReference type="ARBA" id="ARBA00022824"/>
    </source>
</evidence>
<dbReference type="InterPro" id="IPR006539">
    <property type="entry name" value="P-type_ATPase_IV"/>
</dbReference>
<dbReference type="Gene3D" id="2.70.150.10">
    <property type="entry name" value="Calcium-transporting ATPase, cytoplasmic transduction domain A"/>
    <property type="match status" value="1"/>
</dbReference>
<dbReference type="SFLD" id="SFLDS00003">
    <property type="entry name" value="Haloacid_Dehalogenase"/>
    <property type="match status" value="1"/>
</dbReference>
<keyword evidence="6 18" id="KW-0479">Metal-binding</keyword>
<feature type="transmembrane region" description="Helical" evidence="19">
    <location>
        <begin position="361"/>
        <end position="384"/>
    </location>
</feature>
<dbReference type="InterPro" id="IPR018303">
    <property type="entry name" value="ATPase_P-typ_P_site"/>
</dbReference>
<dbReference type="GO" id="GO:0140326">
    <property type="term" value="F:ATPase-coupled intramembrane lipid transporter activity"/>
    <property type="evidence" value="ECO:0007669"/>
    <property type="project" value="UniProtKB-EC"/>
</dbReference>
<keyword evidence="8" id="KW-0256">Endoplasmic reticulum</keyword>
<comment type="catalytic activity">
    <reaction evidence="15">
        <text>a beta-D-glucosyl-(1&lt;-&gt;1')-N-acylsphing-4-enine(out) + ATP + H2O = a beta-D-glucosyl-(1&lt;-&gt;1')-N-acylsphing-4-enine(in) + ADP + phosphate + H(+)</text>
        <dbReference type="Rhea" id="RHEA:66036"/>
        <dbReference type="ChEBI" id="CHEBI:15377"/>
        <dbReference type="ChEBI" id="CHEBI:15378"/>
        <dbReference type="ChEBI" id="CHEBI:22801"/>
        <dbReference type="ChEBI" id="CHEBI:30616"/>
        <dbReference type="ChEBI" id="CHEBI:43474"/>
        <dbReference type="ChEBI" id="CHEBI:456216"/>
    </reaction>
    <physiologicalReaction direction="left-to-right" evidence="15">
        <dbReference type="Rhea" id="RHEA:66037"/>
    </physiologicalReaction>
</comment>
<protein>
    <recommendedName>
        <fullName evidence="19">Phospholipid-transporting ATPase</fullName>
        <ecNumber evidence="19">7.6.2.1</ecNumber>
    </recommendedName>
</protein>
<dbReference type="SFLD" id="SFLDF00027">
    <property type="entry name" value="p-type_atpase"/>
    <property type="match status" value="1"/>
</dbReference>
<dbReference type="Gene3D" id="3.40.50.1000">
    <property type="entry name" value="HAD superfamily/HAD-like"/>
    <property type="match status" value="2"/>
</dbReference>
<evidence type="ECO:0000256" key="3">
    <source>
        <dbReference type="ARBA" id="ARBA00004586"/>
    </source>
</evidence>
<dbReference type="SUPFAM" id="SSF81660">
    <property type="entry name" value="Metal cation-transporting ATPase, ATP-binding domain N"/>
    <property type="match status" value="1"/>
</dbReference>
<dbReference type="PANTHER" id="PTHR24092:SF84">
    <property type="entry name" value="PHOSPHOLIPID-TRANSPORTING ATPASE VD"/>
    <property type="match status" value="1"/>
</dbReference>
<feature type="binding site" evidence="17">
    <location>
        <position position="784"/>
    </location>
    <ligand>
        <name>ATP</name>
        <dbReference type="ChEBI" id="CHEBI:30616"/>
    </ligand>
</feature>
<dbReference type="GO" id="GO:0000287">
    <property type="term" value="F:magnesium ion binding"/>
    <property type="evidence" value="ECO:0007669"/>
    <property type="project" value="UniProtKB-UniRule"/>
</dbReference>
<sequence length="1328" mass="149276">MEQIHWVRHRWQQLVAAESGRGRYSAPDTVPTKSSPKLHNAQRLTGKRRTVIARHGPHQHEYDSVSKGCQGNGIRTTKYSLLSFIPMNLFQQFHRVANLYFLFLVMLNWVPVVEAFQKEITMIPLVVVLIVIAIKDALEDYRRYRFDQKVNNNVATVYSGKQQTYVDQRWQDVRVGDFVRLSCNEIIPADMLLLYSSDLHGVCYIETANLDGETNLKQRQVVRDLPQGSELTPENFHSRIECENPNNDLSRFRGYMEHPSNARVGLHHDNLLLRSCTIRNTETIIGIVVYAGHETKAMKNNSGPRYKRSKLERRMNMDILWSVVLLVIMCLTSAIGHGLWLRNLEGASFLIPDTTSPALSGFYLFWTMIIVLQVLIPVSLYVSIEIVKLGQIFFIQNDVDFYNEYLDSRIQCRALNITEDLGQIQYVFSDKTGTLTENKMVFRRCTIAGVEYPHEENGEKSNLILLHHYQGCNRSSVSLHTLTGHSEEEGEETSSPTLPRHSAFSSPMEKDVVPDPLLVQKLNCLSSPLFLLTDASMELTYIVDFFMALAICNTVVVSSPNQPRHNRIGVSSTPLKSLEDIKMLFQRFSLPRFSTLSPPHTTDSTRSFTGRLFAREDGDQGDEEGEHGSWKGEEDKIVQLNPGAWSGLENSNGAQDPPGELGADELIYEAESPDEAALVHAARAYHCTLRGHSLERLLVELPGMGSLAVRLLHILPFDSTRKRMSVVVRHPLTKQVVVYTKGADSVIMDLAESPKGAEQSESRQGHIKEQTQKHLDNYAREGLRTLCIAKRVQTSTEYEVWLKRHAFAETSIENREELLLESAQRLETNLTLLGATGIVDRLQEEVPETIEALQRAGVKVWVLTGDKQETAINIACACKLLRSTDQLLTANCGSKVNVILIEACKALLLALRAEMECGEAAEGTSGFTLVVDGRTLEFALQEDLKGDFLELSRCCRAVICCRSTPLQKSQVVRLVQDQLQVMTLAIGDGANDVSMIQVADVGIGISGQEGMQAVMSSDFAISRFKHLRKLLLVHGHWCYTRLANMILYFFYKNVMYVNLLFWYQFFCGFSGSVMTNSWVLIFFNLLFTSAPPLLYGILDKDVSAETLIKLPELYKSGQNSKAYLASTFWLTMLDAIYQSLVCFFVPYFAYAGSDADMLSFGSPINASSLLIILLHQVIESRTLTWLHVLVLVGSALFYFSFTLVFSVVCVTCSPPTNPLGVDKLQMSQPLFYGVCALTTVLALLPRFLFQALHNSICPSDTVTAALMDQLNPDDYCRRMQRWNQTQAQSKTRSLVINVEDSDIKVPDPDFRLPSELKECSAAAGSLLS</sequence>
<feature type="binding site" evidence="17">
    <location>
        <position position="675"/>
    </location>
    <ligand>
        <name>ATP</name>
        <dbReference type="ChEBI" id="CHEBI:30616"/>
    </ligand>
</feature>
<dbReference type="GeneTree" id="ENSGT00940000156728"/>
<feature type="binding site" evidence="17">
    <location>
        <position position="430"/>
    </location>
    <ligand>
        <name>ATP</name>
        <dbReference type="ChEBI" id="CHEBI:30616"/>
    </ligand>
</feature>
<evidence type="ECO:0000256" key="14">
    <source>
        <dbReference type="ARBA" id="ARBA00034036"/>
    </source>
</evidence>
<feature type="domain" description="P-type ATPase C-terminal" evidence="22">
    <location>
        <begin position="1014"/>
        <end position="1258"/>
    </location>
</feature>
<keyword evidence="24" id="KW-1185">Reference proteome</keyword>
<feature type="binding site" evidence="18">
    <location>
        <position position="992"/>
    </location>
    <ligand>
        <name>Mg(2+)</name>
        <dbReference type="ChEBI" id="CHEBI:18420"/>
    </ligand>
</feature>
<evidence type="ECO:0000313" key="23">
    <source>
        <dbReference type="Ensembl" id="ENSSTUP00000080853.1"/>
    </source>
</evidence>
<reference evidence="23" key="2">
    <citation type="submission" date="2025-09" db="UniProtKB">
        <authorList>
            <consortium name="Ensembl"/>
        </authorList>
    </citation>
    <scope>IDENTIFICATION</scope>
</reference>
<dbReference type="Gene3D" id="1.20.1110.10">
    <property type="entry name" value="Calcium-transporting ATPase, transmembrane domain"/>
    <property type="match status" value="1"/>
</dbReference>
<feature type="active site" description="4-aspartylphosphate intermediate" evidence="16">
    <location>
        <position position="430"/>
    </location>
</feature>
<evidence type="ECO:0000256" key="6">
    <source>
        <dbReference type="ARBA" id="ARBA00022723"/>
    </source>
</evidence>
<feature type="binding site" evidence="17">
    <location>
        <position position="741"/>
    </location>
    <ligand>
        <name>ATP</name>
        <dbReference type="ChEBI" id="CHEBI:30616"/>
    </ligand>
</feature>
<dbReference type="InterPro" id="IPR001757">
    <property type="entry name" value="P_typ_ATPase"/>
</dbReference>
<evidence type="ECO:0000256" key="5">
    <source>
        <dbReference type="ARBA" id="ARBA00022692"/>
    </source>
</evidence>
<comment type="similarity">
    <text evidence="4 19">Belongs to the cation transport ATPase (P-type) (TC 3.A.3) family. Type IV subfamily.</text>
</comment>
<dbReference type="PROSITE" id="PS00154">
    <property type="entry name" value="ATPASE_E1_E2"/>
    <property type="match status" value="1"/>
</dbReference>
<feature type="binding site" evidence="17">
    <location>
        <position position="991"/>
    </location>
    <ligand>
        <name>ATP</name>
        <dbReference type="ChEBI" id="CHEBI:30616"/>
    </ligand>
</feature>
<evidence type="ECO:0000256" key="2">
    <source>
        <dbReference type="ARBA" id="ARBA00004127"/>
    </source>
</evidence>
<evidence type="ECO:0000256" key="13">
    <source>
        <dbReference type="ARBA" id="ARBA00023136"/>
    </source>
</evidence>
<name>A0A674CBU8_SALTR</name>
<proteinExistence type="inferred from homology"/>
<dbReference type="Ensembl" id="ENSSTUT00000086073.1">
    <property type="protein sequence ID" value="ENSSTUP00000080853.1"/>
    <property type="gene ID" value="ENSSTUG00000035000.1"/>
</dbReference>
<comment type="catalytic activity">
    <reaction evidence="14 19">
        <text>ATP + H2O + phospholipidSide 1 = ADP + phosphate + phospholipidSide 2.</text>
        <dbReference type="EC" id="7.6.2.1"/>
    </reaction>
</comment>
<evidence type="ECO:0000256" key="12">
    <source>
        <dbReference type="ARBA" id="ARBA00022989"/>
    </source>
</evidence>
<keyword evidence="12 19" id="KW-1133">Transmembrane helix</keyword>
<feature type="transmembrane region" description="Helical" evidence="19">
    <location>
        <begin position="1185"/>
        <end position="1210"/>
    </location>
</feature>
<dbReference type="GO" id="GO:0005789">
    <property type="term" value="C:endoplasmic reticulum membrane"/>
    <property type="evidence" value="ECO:0007669"/>
    <property type="project" value="UniProtKB-SubCell"/>
</dbReference>
<reference evidence="23" key="1">
    <citation type="submission" date="2025-08" db="UniProtKB">
        <authorList>
            <consortium name="Ensembl"/>
        </authorList>
    </citation>
    <scope>IDENTIFICATION</scope>
</reference>
<gene>
    <name evidence="23" type="primary">ATP10D</name>
    <name evidence="23" type="synonym">atp10d</name>
</gene>
<accession>A0A674CBU8</accession>
<dbReference type="InterPro" id="IPR036412">
    <property type="entry name" value="HAD-like_sf"/>
</dbReference>
<dbReference type="NCBIfam" id="TIGR01494">
    <property type="entry name" value="ATPase_P-type"/>
    <property type="match status" value="1"/>
</dbReference>
<dbReference type="Pfam" id="PF16209">
    <property type="entry name" value="PhoLip_ATPase_N"/>
    <property type="match status" value="1"/>
</dbReference>
<dbReference type="InterPro" id="IPR008250">
    <property type="entry name" value="ATPase_P-typ_transduc_dom_A_sf"/>
</dbReference>
<dbReference type="NCBIfam" id="TIGR01652">
    <property type="entry name" value="ATPase-Plipid"/>
    <property type="match status" value="2"/>
</dbReference>
<dbReference type="Pfam" id="PF16212">
    <property type="entry name" value="PhoLip_ATPase_C"/>
    <property type="match status" value="1"/>
</dbReference>
<dbReference type="EC" id="7.6.2.1" evidence="19"/>
<dbReference type="CDD" id="cd02073">
    <property type="entry name" value="P-type_ATPase_APLT_Dnf-like"/>
    <property type="match status" value="1"/>
</dbReference>
<dbReference type="InterPro" id="IPR032630">
    <property type="entry name" value="P_typ_ATPase_c"/>
</dbReference>
<dbReference type="Gene3D" id="3.40.1110.10">
    <property type="entry name" value="Calcium-transporting ATPase, cytoplasmic domain N"/>
    <property type="match status" value="2"/>
</dbReference>
<dbReference type="PANTHER" id="PTHR24092">
    <property type="entry name" value="PROBABLE PHOSPHOLIPID-TRANSPORTING ATPASE"/>
    <property type="match status" value="1"/>
</dbReference>
<dbReference type="FunFam" id="3.40.1110.10:FF:000009">
    <property type="entry name" value="Phospholipid-transporting ATPase"/>
    <property type="match status" value="1"/>
</dbReference>
<evidence type="ECO:0000256" key="9">
    <source>
        <dbReference type="ARBA" id="ARBA00022840"/>
    </source>
</evidence>
<evidence type="ECO:0000259" key="22">
    <source>
        <dbReference type="Pfam" id="PF16212"/>
    </source>
</evidence>
<dbReference type="SUPFAM" id="SSF81665">
    <property type="entry name" value="Calcium ATPase, transmembrane domain M"/>
    <property type="match status" value="1"/>
</dbReference>
<feature type="region of interest" description="Disordered" evidence="20">
    <location>
        <begin position="482"/>
        <end position="506"/>
    </location>
</feature>
<evidence type="ECO:0000256" key="11">
    <source>
        <dbReference type="ARBA" id="ARBA00022967"/>
    </source>
</evidence>
<keyword evidence="10 18" id="KW-0460">Magnesium</keyword>
<evidence type="ECO:0000256" key="4">
    <source>
        <dbReference type="ARBA" id="ARBA00008109"/>
    </source>
</evidence>
<dbReference type="GO" id="GO:0005886">
    <property type="term" value="C:plasma membrane"/>
    <property type="evidence" value="ECO:0007669"/>
    <property type="project" value="TreeGrafter"/>
</dbReference>
<feature type="binding site" evidence="17">
    <location>
        <position position="865"/>
    </location>
    <ligand>
        <name>ATP</name>
        <dbReference type="ChEBI" id="CHEBI:30616"/>
    </ligand>
</feature>
<keyword evidence="7 17" id="KW-0547">Nucleotide-binding</keyword>
<dbReference type="FunFam" id="3.40.50.1000:FF:000130">
    <property type="entry name" value="Phospholipid-transporting ATPase"/>
    <property type="match status" value="1"/>
</dbReference>
<dbReference type="FunFam" id="2.70.150.10:FF:000022">
    <property type="entry name" value="Phospholipid-transporting ATPase"/>
    <property type="match status" value="1"/>
</dbReference>
<evidence type="ECO:0000256" key="18">
    <source>
        <dbReference type="PIRSR" id="PIRSR606539-3"/>
    </source>
</evidence>
<keyword evidence="11 19" id="KW-1278">Translocase</keyword>
<evidence type="ECO:0000256" key="16">
    <source>
        <dbReference type="PIRSR" id="PIRSR606539-1"/>
    </source>
</evidence>
<dbReference type="GO" id="GO:0045332">
    <property type="term" value="P:phospholipid translocation"/>
    <property type="evidence" value="ECO:0007669"/>
    <property type="project" value="TreeGrafter"/>
</dbReference>
<feature type="binding site" evidence="17">
    <location>
        <position position="962"/>
    </location>
    <ligand>
        <name>ATP</name>
        <dbReference type="ChEBI" id="CHEBI:30616"/>
    </ligand>
</feature>
<dbReference type="GO" id="GO:0005524">
    <property type="term" value="F:ATP binding"/>
    <property type="evidence" value="ECO:0007669"/>
    <property type="project" value="UniProtKB-UniRule"/>
</dbReference>
<evidence type="ECO:0000256" key="1">
    <source>
        <dbReference type="ARBA" id="ARBA00001946"/>
    </source>
</evidence>
<dbReference type="InterPro" id="IPR023299">
    <property type="entry name" value="ATPase_P-typ_cyto_dom_N"/>
</dbReference>
<organism evidence="23 24">
    <name type="scientific">Salmo trutta</name>
    <name type="common">Brown trout</name>
    <dbReference type="NCBI Taxonomy" id="8032"/>
    <lineage>
        <taxon>Eukaryota</taxon>
        <taxon>Metazoa</taxon>
        <taxon>Chordata</taxon>
        <taxon>Craniata</taxon>
        <taxon>Vertebrata</taxon>
        <taxon>Euteleostomi</taxon>
        <taxon>Actinopterygii</taxon>
        <taxon>Neopterygii</taxon>
        <taxon>Teleostei</taxon>
        <taxon>Protacanthopterygii</taxon>
        <taxon>Salmoniformes</taxon>
        <taxon>Salmonidae</taxon>
        <taxon>Salmoninae</taxon>
        <taxon>Salmo</taxon>
    </lineage>
</organism>
<dbReference type="SFLD" id="SFLDG00002">
    <property type="entry name" value="C1.7:_P-type_atpase_like"/>
    <property type="match status" value="1"/>
</dbReference>
<feature type="binding site" evidence="17">
    <location>
        <position position="864"/>
    </location>
    <ligand>
        <name>ATP</name>
        <dbReference type="ChEBI" id="CHEBI:30616"/>
    </ligand>
</feature>
<dbReference type="Pfam" id="PF13246">
    <property type="entry name" value="Cation_ATPase"/>
    <property type="match status" value="1"/>
</dbReference>
<feature type="binding site" evidence="17">
    <location>
        <position position="717"/>
    </location>
    <ligand>
        <name>ATP</name>
        <dbReference type="ChEBI" id="CHEBI:30616"/>
    </ligand>
</feature>
<feature type="transmembrane region" description="Helical" evidence="19">
    <location>
        <begin position="1063"/>
        <end position="1087"/>
    </location>
</feature>
<keyword evidence="9 17" id="KW-0067">ATP-binding</keyword>
<dbReference type="SUPFAM" id="SSF56784">
    <property type="entry name" value="HAD-like"/>
    <property type="match status" value="1"/>
</dbReference>
<evidence type="ECO:0000256" key="19">
    <source>
        <dbReference type="RuleBase" id="RU362033"/>
    </source>
</evidence>
<feature type="binding site" evidence="17">
    <location>
        <position position="968"/>
    </location>
    <ligand>
        <name>ATP</name>
        <dbReference type="ChEBI" id="CHEBI:30616"/>
    </ligand>
</feature>
<feature type="transmembrane region" description="Helical" evidence="19">
    <location>
        <begin position="319"/>
        <end position="341"/>
    </location>
</feature>
<feature type="binding site" evidence="18">
    <location>
        <position position="430"/>
    </location>
    <ligand>
        <name>Mg(2+)</name>
        <dbReference type="ChEBI" id="CHEBI:18420"/>
    </ligand>
</feature>
<dbReference type="InterPro" id="IPR032631">
    <property type="entry name" value="P-type_ATPase_N"/>
</dbReference>
<feature type="binding site" evidence="18">
    <location>
        <position position="988"/>
    </location>
    <ligand>
        <name>Mg(2+)</name>
        <dbReference type="ChEBI" id="CHEBI:18420"/>
    </ligand>
</feature>
<feature type="binding site" evidence="17">
    <location>
        <position position="992"/>
    </location>
    <ligand>
        <name>ATP</name>
        <dbReference type="ChEBI" id="CHEBI:30616"/>
    </ligand>
</feature>
<dbReference type="Proteomes" id="UP000472277">
    <property type="component" value="Chromosome 33"/>
</dbReference>
<feature type="transmembrane region" description="Helical" evidence="19">
    <location>
        <begin position="97"/>
        <end position="116"/>
    </location>
</feature>
<dbReference type="InterPro" id="IPR044492">
    <property type="entry name" value="P_typ_ATPase_HD_dom"/>
</dbReference>
<keyword evidence="5 19" id="KW-0812">Transmembrane</keyword>
<evidence type="ECO:0000256" key="10">
    <source>
        <dbReference type="ARBA" id="ARBA00022842"/>
    </source>
</evidence>
<dbReference type="SUPFAM" id="SSF81653">
    <property type="entry name" value="Calcium ATPase, transduction domain A"/>
    <property type="match status" value="1"/>
</dbReference>
<evidence type="ECO:0000256" key="17">
    <source>
        <dbReference type="PIRSR" id="PIRSR606539-2"/>
    </source>
</evidence>
<dbReference type="PRINTS" id="PR00119">
    <property type="entry name" value="CATATPASE"/>
</dbReference>
<keyword evidence="13 19" id="KW-0472">Membrane</keyword>
<dbReference type="GO" id="GO:0016887">
    <property type="term" value="F:ATP hydrolysis activity"/>
    <property type="evidence" value="ECO:0007669"/>
    <property type="project" value="InterPro"/>
</dbReference>
<comment type="subcellular location">
    <subcellularLocation>
        <location evidence="2">Endomembrane system</location>
        <topology evidence="2">Multi-pass membrane protein</topology>
    </subcellularLocation>
    <subcellularLocation>
        <location evidence="3">Endoplasmic reticulum membrane</location>
    </subcellularLocation>
    <subcellularLocation>
        <location evidence="19">Membrane</location>
        <topology evidence="19">Multi-pass membrane protein</topology>
    </subcellularLocation>
</comment>